<dbReference type="CDD" id="cd00176">
    <property type="entry name" value="SPEC"/>
    <property type="match status" value="2"/>
</dbReference>
<dbReference type="AlphaFoldDB" id="A0A8J2RTG7"/>
<dbReference type="Proteomes" id="UP000789390">
    <property type="component" value="Unassembled WGS sequence"/>
</dbReference>
<keyword evidence="3" id="KW-1185">Reference proteome</keyword>
<name>A0A8J2RTG7_9CRUS</name>
<organism evidence="2 3">
    <name type="scientific">Daphnia galeata</name>
    <dbReference type="NCBI Taxonomy" id="27404"/>
    <lineage>
        <taxon>Eukaryota</taxon>
        <taxon>Metazoa</taxon>
        <taxon>Ecdysozoa</taxon>
        <taxon>Arthropoda</taxon>
        <taxon>Crustacea</taxon>
        <taxon>Branchiopoda</taxon>
        <taxon>Diplostraca</taxon>
        <taxon>Cladocera</taxon>
        <taxon>Anomopoda</taxon>
        <taxon>Daphniidae</taxon>
        <taxon>Daphnia</taxon>
    </lineage>
</organism>
<dbReference type="InterPro" id="IPR018159">
    <property type="entry name" value="Spectrin/alpha-actinin"/>
</dbReference>
<reference evidence="2" key="1">
    <citation type="submission" date="2021-11" db="EMBL/GenBank/DDBJ databases">
        <authorList>
            <person name="Schell T."/>
        </authorList>
    </citation>
    <scope>NUCLEOTIDE SEQUENCE</scope>
    <source>
        <strain evidence="2">M5</strain>
    </source>
</reference>
<evidence type="ECO:0000313" key="3">
    <source>
        <dbReference type="Proteomes" id="UP000789390"/>
    </source>
</evidence>
<dbReference type="OrthoDB" id="6341610at2759"/>
<dbReference type="InterPro" id="IPR002017">
    <property type="entry name" value="Spectrin_repeat"/>
</dbReference>
<protein>
    <submittedName>
        <fullName evidence="2">Uncharacterized protein</fullName>
    </submittedName>
</protein>
<keyword evidence="1" id="KW-0677">Repeat</keyword>
<comment type="caution">
    <text evidence="2">The sequence shown here is derived from an EMBL/GenBank/DDBJ whole genome shotgun (WGS) entry which is preliminary data.</text>
</comment>
<evidence type="ECO:0000313" key="2">
    <source>
        <dbReference type="EMBL" id="CAH0110477.1"/>
    </source>
</evidence>
<evidence type="ECO:0000256" key="1">
    <source>
        <dbReference type="ARBA" id="ARBA00022737"/>
    </source>
</evidence>
<sequence length="464" mass="53852">MGEIVSPKEMAGQEQLVEFQHLCDQMMFWINYKEVIVWPEDLKSEKDSQLILKQKYAKFNEEVAAQEGHVNDVIKLADLLIESNHPDDIVIRRRKEELKQSWQRMRKLALKRQMLGQEELADAQPMEVIQPEDAKKTAIQSVASEAKLLRGLLEDFLRLEQFEKDCHPTKTWINQTIGLMSDDGHLSPTDLNLKMDNHKKLEEDVMSRKNRVEMLTKIQAHLTDVLKMWEVLLAATELKSIHMSQAWQLEKFNHGIDNMTAWLSEVEATLSSPDFGIDLASVENLTKEHALLERDIKTHKDIIDIIVTAAQQFSECGHFDLKTILTKKDVVVKRFDGLGPLQKERQRKLGDSLKAYQLFHEMEVEEEWIAKKHEIIAGRGKDIDTVRALIKETQSILQAMQVHDPDVQRVIQSGEKLARGHHLAEEINKRTQQLSEHWTNLKERAFERKQSNQLVLLFLFQIKD</sequence>
<dbReference type="SMART" id="SM00150">
    <property type="entry name" value="SPEC"/>
    <property type="match status" value="4"/>
</dbReference>
<dbReference type="Pfam" id="PF00435">
    <property type="entry name" value="Spectrin"/>
    <property type="match status" value="4"/>
</dbReference>
<dbReference type="PANTHER" id="PTHR11915">
    <property type="entry name" value="SPECTRIN/FILAMIN RELATED CYTOSKELETAL PROTEIN"/>
    <property type="match status" value="1"/>
</dbReference>
<dbReference type="SUPFAM" id="SSF46966">
    <property type="entry name" value="Spectrin repeat"/>
    <property type="match status" value="4"/>
</dbReference>
<gene>
    <name evidence="2" type="ORF">DGAL_LOCUS14046</name>
</gene>
<accession>A0A8J2RTG7</accession>
<dbReference type="EMBL" id="CAKKLH010000303">
    <property type="protein sequence ID" value="CAH0110477.1"/>
    <property type="molecule type" value="Genomic_DNA"/>
</dbReference>
<proteinExistence type="predicted"/>
<dbReference type="Gene3D" id="1.20.58.60">
    <property type="match status" value="3"/>
</dbReference>